<comment type="caution">
    <text evidence="10">The sequence shown here is derived from an EMBL/GenBank/DDBJ whole genome shotgun (WGS) entry which is preliminary data.</text>
</comment>
<name>A0A419V348_9BACL</name>
<dbReference type="AlphaFoldDB" id="A0A419V348"/>
<evidence type="ECO:0000256" key="7">
    <source>
        <dbReference type="ARBA" id="ARBA00022989"/>
    </source>
</evidence>
<evidence type="ECO:0000256" key="5">
    <source>
        <dbReference type="ARBA" id="ARBA00022573"/>
    </source>
</evidence>
<organism evidence="10 11">
    <name type="scientific">Sinobaca qinghaiensis</name>
    <dbReference type="NCBI Taxonomy" id="342944"/>
    <lineage>
        <taxon>Bacteria</taxon>
        <taxon>Bacillati</taxon>
        <taxon>Bacillota</taxon>
        <taxon>Bacilli</taxon>
        <taxon>Bacillales</taxon>
        <taxon>Sporolactobacillaceae</taxon>
        <taxon>Sinobaca</taxon>
    </lineage>
</organism>
<keyword evidence="6 9" id="KW-0812">Transmembrane</keyword>
<feature type="transmembrane region" description="Helical" evidence="9">
    <location>
        <begin position="298"/>
        <end position="321"/>
    </location>
</feature>
<dbReference type="PANTHER" id="PTHR34308">
    <property type="entry name" value="COBALAMIN BIOSYNTHESIS PROTEIN CBIB"/>
    <property type="match status" value="1"/>
</dbReference>
<evidence type="ECO:0000313" key="11">
    <source>
        <dbReference type="Proteomes" id="UP000285120"/>
    </source>
</evidence>
<comment type="pathway">
    <text evidence="2 9">Cofactor biosynthesis; adenosylcobalamin biosynthesis.</text>
</comment>
<dbReference type="GO" id="GO:0005886">
    <property type="term" value="C:plasma membrane"/>
    <property type="evidence" value="ECO:0007669"/>
    <property type="project" value="UniProtKB-SubCell"/>
</dbReference>
<accession>A0A419V348</accession>
<evidence type="ECO:0000256" key="3">
    <source>
        <dbReference type="ARBA" id="ARBA00006263"/>
    </source>
</evidence>
<keyword evidence="11" id="KW-1185">Reference proteome</keyword>
<dbReference type="Proteomes" id="UP000285120">
    <property type="component" value="Unassembled WGS sequence"/>
</dbReference>
<evidence type="ECO:0000256" key="8">
    <source>
        <dbReference type="ARBA" id="ARBA00023136"/>
    </source>
</evidence>
<comment type="function">
    <text evidence="9">Converts cobyric acid to cobinamide by the addition of aminopropanol on the F carboxylic group.</text>
</comment>
<evidence type="ECO:0000256" key="4">
    <source>
        <dbReference type="ARBA" id="ARBA00022475"/>
    </source>
</evidence>
<dbReference type="GO" id="GO:0048472">
    <property type="term" value="F:threonine-phosphate decarboxylase activity"/>
    <property type="evidence" value="ECO:0007669"/>
    <property type="project" value="InterPro"/>
</dbReference>
<proteinExistence type="inferred from homology"/>
<feature type="transmembrane region" description="Helical" evidence="9">
    <location>
        <begin position="206"/>
        <end position="226"/>
    </location>
</feature>
<evidence type="ECO:0000256" key="9">
    <source>
        <dbReference type="HAMAP-Rule" id="MF_00024"/>
    </source>
</evidence>
<keyword evidence="5 9" id="KW-0169">Cobalamin biosynthesis</keyword>
<sequence length="322" mass="34978">MIVVFHLTAVTAAYLLDQLFGDPHKGWHPVIIMGKVLSLLDKHGNRGSEQTKKIKGIVFIYIAALSLTAGAFAMTSLSYALAPAAGVALEAVIIWLMIGGRSMKRSAADIHQELAKGNLEKARLLTSYIVSRDTSAMTEKEMSRSVVESTGENASDSVTAPLFYALLGGAPLAVFYRFFNTADAMIGYKTEKHASFGFGAAKTDDLLNLLPARLTAVLMGFSSLWLQRQTLLKTWKDTIQHARLHESPNAGFGESAMSAVLFTQLGGPAVYHGRVKERPYLGIGTLPLNKERIKESIFVWDITILLFLTAAWIGGGIYLGLA</sequence>
<dbReference type="NCBIfam" id="TIGR00380">
    <property type="entry name" value="cobal_cbiB"/>
    <property type="match status" value="1"/>
</dbReference>
<dbReference type="Pfam" id="PF03186">
    <property type="entry name" value="CobD_Cbib"/>
    <property type="match status" value="1"/>
</dbReference>
<evidence type="ECO:0000313" key="10">
    <source>
        <dbReference type="EMBL" id="RKD72894.1"/>
    </source>
</evidence>
<reference evidence="10 11" key="1">
    <citation type="submission" date="2018-09" db="EMBL/GenBank/DDBJ databases">
        <title>Genomic Encyclopedia of Archaeal and Bacterial Type Strains, Phase II (KMG-II): from individual species to whole genera.</title>
        <authorList>
            <person name="Goeker M."/>
        </authorList>
    </citation>
    <scope>NUCLEOTIDE SEQUENCE [LARGE SCALE GENOMIC DNA]</scope>
    <source>
        <strain evidence="10 11">DSM 17008</strain>
    </source>
</reference>
<evidence type="ECO:0000256" key="1">
    <source>
        <dbReference type="ARBA" id="ARBA00004651"/>
    </source>
</evidence>
<dbReference type="GO" id="GO:0009236">
    <property type="term" value="P:cobalamin biosynthetic process"/>
    <property type="evidence" value="ECO:0007669"/>
    <property type="project" value="UniProtKB-UniRule"/>
</dbReference>
<comment type="similarity">
    <text evidence="3 9">Belongs to the CobD/CbiB family.</text>
</comment>
<dbReference type="GO" id="GO:0015420">
    <property type="term" value="F:ABC-type vitamin B12 transporter activity"/>
    <property type="evidence" value="ECO:0007669"/>
    <property type="project" value="UniProtKB-UniRule"/>
</dbReference>
<dbReference type="PANTHER" id="PTHR34308:SF1">
    <property type="entry name" value="COBALAMIN BIOSYNTHESIS PROTEIN CBIB"/>
    <property type="match status" value="1"/>
</dbReference>
<dbReference type="OrthoDB" id="9811967at2"/>
<dbReference type="HAMAP" id="MF_00024">
    <property type="entry name" value="CobD_CbiB"/>
    <property type="match status" value="1"/>
</dbReference>
<feature type="transmembrane region" description="Helical" evidence="9">
    <location>
        <begin position="162"/>
        <end position="179"/>
    </location>
</feature>
<protein>
    <recommendedName>
        <fullName evidence="9">Cobalamin biosynthesis protein CobD</fullName>
    </recommendedName>
</protein>
<evidence type="ECO:0000256" key="2">
    <source>
        <dbReference type="ARBA" id="ARBA00004953"/>
    </source>
</evidence>
<feature type="transmembrane region" description="Helical" evidence="9">
    <location>
        <begin position="56"/>
        <end position="74"/>
    </location>
</feature>
<feature type="transmembrane region" description="Helical" evidence="9">
    <location>
        <begin position="80"/>
        <end position="98"/>
    </location>
</feature>
<dbReference type="RefSeq" id="WP_120193289.1">
    <property type="nucleotide sequence ID" value="NZ_RAPK01000009.1"/>
</dbReference>
<comment type="subcellular location">
    <subcellularLocation>
        <location evidence="1 9">Cell membrane</location>
        <topology evidence="1 9">Multi-pass membrane protein</topology>
    </subcellularLocation>
</comment>
<dbReference type="EMBL" id="RAPK01000009">
    <property type="protein sequence ID" value="RKD72894.1"/>
    <property type="molecule type" value="Genomic_DNA"/>
</dbReference>
<dbReference type="UniPathway" id="UPA00148"/>
<keyword evidence="8 9" id="KW-0472">Membrane</keyword>
<gene>
    <name evidence="9" type="primary">cobD</name>
    <name evidence="10" type="ORF">ATL39_2090</name>
</gene>
<dbReference type="InterPro" id="IPR004485">
    <property type="entry name" value="Cobalamin_biosynth_CobD/CbiB"/>
</dbReference>
<evidence type="ECO:0000256" key="6">
    <source>
        <dbReference type="ARBA" id="ARBA00022692"/>
    </source>
</evidence>
<keyword evidence="4 9" id="KW-1003">Cell membrane</keyword>
<keyword evidence="7 9" id="KW-1133">Transmembrane helix</keyword>